<dbReference type="RefSeq" id="WP_085559088.1">
    <property type="nucleotide sequence ID" value="NZ_FOAH01000006.1"/>
</dbReference>
<dbReference type="AlphaFoldDB" id="A0A1X7MVY4"/>
<dbReference type="OrthoDB" id="2329101at2"/>
<gene>
    <name evidence="2" type="ORF">SAMN04488700_0857</name>
</gene>
<evidence type="ECO:0000256" key="1">
    <source>
        <dbReference type="SAM" id="Phobius"/>
    </source>
</evidence>
<protein>
    <submittedName>
        <fullName evidence="2">Putative membrane protein</fullName>
    </submittedName>
</protein>
<reference evidence="2 3" key="1">
    <citation type="submission" date="2017-04" db="EMBL/GenBank/DDBJ databases">
        <authorList>
            <person name="Afonso C.L."/>
            <person name="Miller P.J."/>
            <person name="Scott M.A."/>
            <person name="Spackman E."/>
            <person name="Goraichik I."/>
            <person name="Dimitrov K.M."/>
            <person name="Suarez D.L."/>
            <person name="Swayne D.E."/>
        </authorList>
    </citation>
    <scope>NUCLEOTIDE SEQUENCE [LARGE SCALE GENOMIC DNA]</scope>
    <source>
        <strain evidence="2 3">LMG26642</strain>
    </source>
</reference>
<accession>A0A1X7MVY4</accession>
<proteinExistence type="predicted"/>
<name>A0A1X7MVY4_9LACT</name>
<keyword evidence="1" id="KW-0812">Transmembrane</keyword>
<evidence type="ECO:0000313" key="3">
    <source>
        <dbReference type="Proteomes" id="UP000193435"/>
    </source>
</evidence>
<keyword evidence="1" id="KW-1133">Transmembrane helix</keyword>
<dbReference type="Proteomes" id="UP000193435">
    <property type="component" value="Unassembled WGS sequence"/>
</dbReference>
<sequence>MYECLSYLNGGRMGNMMFMGVFWILFLFIAVFLIRKALSGQQKEIYSRETPIEVLQKEYAKGNISEKEYLEKKKNM</sequence>
<dbReference type="EMBL" id="FXBJ01000002">
    <property type="protein sequence ID" value="SMH28146.1"/>
    <property type="molecule type" value="Genomic_DNA"/>
</dbReference>
<evidence type="ECO:0000313" key="2">
    <source>
        <dbReference type="EMBL" id="SMH28146.1"/>
    </source>
</evidence>
<organism evidence="2 3">
    <name type="scientific">Carnobacterium iners</name>
    <dbReference type="NCBI Taxonomy" id="1073423"/>
    <lineage>
        <taxon>Bacteria</taxon>
        <taxon>Bacillati</taxon>
        <taxon>Bacillota</taxon>
        <taxon>Bacilli</taxon>
        <taxon>Lactobacillales</taxon>
        <taxon>Carnobacteriaceae</taxon>
        <taxon>Carnobacterium</taxon>
    </lineage>
</organism>
<keyword evidence="1" id="KW-0472">Membrane</keyword>
<keyword evidence="3" id="KW-1185">Reference proteome</keyword>
<feature type="transmembrane region" description="Helical" evidence="1">
    <location>
        <begin position="16"/>
        <end position="34"/>
    </location>
</feature>